<reference evidence="2 3" key="1">
    <citation type="submission" date="2020-01" db="EMBL/GenBank/DDBJ databases">
        <title>Identification and distribution of gene clusters putatively required for synthesis of sphingolipid metabolism inhibitors in phylogenetically diverse species of the filamentous fungus Fusarium.</title>
        <authorList>
            <person name="Kim H.-S."/>
            <person name="Busman M."/>
            <person name="Brown D.W."/>
            <person name="Divon H."/>
            <person name="Uhlig S."/>
            <person name="Proctor R.H."/>
        </authorList>
    </citation>
    <scope>NUCLEOTIDE SEQUENCE [LARGE SCALE GENOMIC DNA]</scope>
    <source>
        <strain evidence="2 3">NRRL 20459</strain>
    </source>
</reference>
<evidence type="ECO:0000259" key="1">
    <source>
        <dbReference type="Pfam" id="PF01814"/>
    </source>
</evidence>
<protein>
    <submittedName>
        <fullName evidence="2">Hemerythrin HHE cation binding domain-containing</fullName>
    </submittedName>
</protein>
<dbReference type="InterPro" id="IPR012312">
    <property type="entry name" value="Hemerythrin-like"/>
</dbReference>
<dbReference type="PANTHER" id="PTHR38048">
    <property type="entry name" value="EXPRESSED PROTEIN"/>
    <property type="match status" value="1"/>
</dbReference>
<organism evidence="2 3">
    <name type="scientific">Fusarium albosuccineum</name>
    <dbReference type="NCBI Taxonomy" id="1237068"/>
    <lineage>
        <taxon>Eukaryota</taxon>
        <taxon>Fungi</taxon>
        <taxon>Dikarya</taxon>
        <taxon>Ascomycota</taxon>
        <taxon>Pezizomycotina</taxon>
        <taxon>Sordariomycetes</taxon>
        <taxon>Hypocreomycetidae</taxon>
        <taxon>Hypocreales</taxon>
        <taxon>Nectriaceae</taxon>
        <taxon>Fusarium</taxon>
        <taxon>Fusarium decemcellulare species complex</taxon>
    </lineage>
</organism>
<evidence type="ECO:0000313" key="3">
    <source>
        <dbReference type="Proteomes" id="UP000554235"/>
    </source>
</evidence>
<sequence length="221" mass="25528">MYSQWADKPYALISTLPFSKDTSHAAYYVATQMALAHNGILRGLNSIYLQATHIPHDNPVTIQDFLTYCQCWCESMHHHHDAEEDLFFPSIEQITNSPGLMERNVQQHQAFTPGFNLFHEYARTCLPADYDGQKIRNLIETLGEVSTQYLHDEIETLQRLNVYDSEPIRQAYQRFEKALMDTDNYRIGPLVFGTADRSFEGGIHDFPSVPFFVPLVIHHVY</sequence>
<proteinExistence type="predicted"/>
<dbReference type="Pfam" id="PF01814">
    <property type="entry name" value="Hemerythrin"/>
    <property type="match status" value="1"/>
</dbReference>
<dbReference type="Proteomes" id="UP000554235">
    <property type="component" value="Unassembled WGS sequence"/>
</dbReference>
<dbReference type="PANTHER" id="PTHR38048:SF2">
    <property type="entry name" value="HEMERYTHRIN-LIKE DOMAIN-CONTAINING PROTEIN"/>
    <property type="match status" value="1"/>
</dbReference>
<comment type="caution">
    <text evidence="2">The sequence shown here is derived from an EMBL/GenBank/DDBJ whole genome shotgun (WGS) entry which is preliminary data.</text>
</comment>
<dbReference type="Gene3D" id="1.20.120.520">
    <property type="entry name" value="nmb1532 protein domain like"/>
    <property type="match status" value="1"/>
</dbReference>
<dbReference type="AlphaFoldDB" id="A0A8H4K9C3"/>
<evidence type="ECO:0000313" key="2">
    <source>
        <dbReference type="EMBL" id="KAF4445699.1"/>
    </source>
</evidence>
<gene>
    <name evidence="2" type="ORF">FALBO_17153</name>
</gene>
<dbReference type="CDD" id="cd12108">
    <property type="entry name" value="Hr-like"/>
    <property type="match status" value="1"/>
</dbReference>
<accession>A0A8H4K9C3</accession>
<keyword evidence="3" id="KW-1185">Reference proteome</keyword>
<feature type="domain" description="Hemerythrin-like" evidence="1">
    <location>
        <begin position="33"/>
        <end position="157"/>
    </location>
</feature>
<name>A0A8H4K9C3_9HYPO</name>
<dbReference type="EMBL" id="JAADYS010003613">
    <property type="protein sequence ID" value="KAF4445699.1"/>
    <property type="molecule type" value="Genomic_DNA"/>
</dbReference>
<feature type="non-terminal residue" evidence="2">
    <location>
        <position position="1"/>
    </location>
</feature>
<dbReference type="InterPro" id="IPR053206">
    <property type="entry name" value="Dimeric_xanthone_biosynth"/>
</dbReference>
<dbReference type="OrthoDB" id="58416at2759"/>